<comment type="caution">
    <text evidence="4">The sequence shown here is derived from an EMBL/GenBank/DDBJ whole genome shotgun (WGS) entry which is preliminary data.</text>
</comment>
<keyword evidence="3" id="KW-0175">Coiled coil</keyword>
<keyword evidence="5" id="KW-1185">Reference proteome</keyword>
<sequence length="172" mass="19227">MLLSQVLLNEVSNELKNSRKVIAAFKTEQLDFKPHEKSMSVKDLITHIVGLHNWIPIVLTKEALDFKTDHHPIIITNVNEALEQLEAGLSLAQETVKGMTDETWATSWSLKSGDHVIVSGSKYAMLRNIVLNHLIHHRGQLTVYLRLLGNAVPGVYGPSADDMIAMKQAQQQ</sequence>
<keyword evidence="2" id="KW-0479">Metal-binding</keyword>
<evidence type="ECO:0008006" key="6">
    <source>
        <dbReference type="Google" id="ProtNLM"/>
    </source>
</evidence>
<evidence type="ECO:0000256" key="3">
    <source>
        <dbReference type="SAM" id="Coils"/>
    </source>
</evidence>
<dbReference type="RefSeq" id="WP_407029598.1">
    <property type="nucleotide sequence ID" value="NZ_JAQGEF010000001.1"/>
</dbReference>
<evidence type="ECO:0000256" key="2">
    <source>
        <dbReference type="ARBA" id="ARBA00022723"/>
    </source>
</evidence>
<gene>
    <name evidence="4" type="ORF">O3P16_00485</name>
</gene>
<evidence type="ECO:0000313" key="4">
    <source>
        <dbReference type="EMBL" id="MDA3613265.1"/>
    </source>
</evidence>
<reference evidence="4 5" key="1">
    <citation type="submission" date="2022-12" db="EMBL/GenBank/DDBJ databases">
        <title>Chitinophagaceae gen. sp. nov., a new member of the family Chitinophagaceae, isolated from soil in a chemical factory.</title>
        <authorList>
            <person name="Ke Z."/>
        </authorList>
    </citation>
    <scope>NUCLEOTIDE SEQUENCE [LARGE SCALE GENOMIC DNA]</scope>
    <source>
        <strain evidence="4 5">LY-5</strain>
    </source>
</reference>
<accession>A0ABT4UGD2</accession>
<dbReference type="Proteomes" id="UP001210231">
    <property type="component" value="Unassembled WGS sequence"/>
</dbReference>
<dbReference type="InterPro" id="IPR034660">
    <property type="entry name" value="DinB/YfiT-like"/>
</dbReference>
<evidence type="ECO:0000256" key="1">
    <source>
        <dbReference type="ARBA" id="ARBA00008635"/>
    </source>
</evidence>
<feature type="coiled-coil region" evidence="3">
    <location>
        <begin position="75"/>
        <end position="102"/>
    </location>
</feature>
<organism evidence="4 5">
    <name type="scientific">Polluticaenibacter yanchengensis</name>
    <dbReference type="NCBI Taxonomy" id="3014562"/>
    <lineage>
        <taxon>Bacteria</taxon>
        <taxon>Pseudomonadati</taxon>
        <taxon>Bacteroidota</taxon>
        <taxon>Chitinophagia</taxon>
        <taxon>Chitinophagales</taxon>
        <taxon>Chitinophagaceae</taxon>
        <taxon>Polluticaenibacter</taxon>
    </lineage>
</organism>
<dbReference type="Gene3D" id="1.20.120.450">
    <property type="entry name" value="dinb family like domain"/>
    <property type="match status" value="1"/>
</dbReference>
<dbReference type="SUPFAM" id="SSF109854">
    <property type="entry name" value="DinB/YfiT-like putative metalloenzymes"/>
    <property type="match status" value="1"/>
</dbReference>
<dbReference type="EMBL" id="JAQGEF010000001">
    <property type="protein sequence ID" value="MDA3613265.1"/>
    <property type="molecule type" value="Genomic_DNA"/>
</dbReference>
<comment type="similarity">
    <text evidence="1">Belongs to the DinB family.</text>
</comment>
<dbReference type="Pfam" id="PF05163">
    <property type="entry name" value="DinB"/>
    <property type="match status" value="1"/>
</dbReference>
<name>A0ABT4UGD2_9BACT</name>
<proteinExistence type="inferred from homology"/>
<dbReference type="InterPro" id="IPR007837">
    <property type="entry name" value="DinB"/>
</dbReference>
<protein>
    <recommendedName>
        <fullName evidence="6">Damage-inducible protein DinB</fullName>
    </recommendedName>
</protein>
<evidence type="ECO:0000313" key="5">
    <source>
        <dbReference type="Proteomes" id="UP001210231"/>
    </source>
</evidence>